<gene>
    <name evidence="3" type="ORF">BSQ44_07200</name>
</gene>
<keyword evidence="4" id="KW-1185">Reference proteome</keyword>
<evidence type="ECO:0000259" key="2">
    <source>
        <dbReference type="Pfam" id="PF08327"/>
    </source>
</evidence>
<evidence type="ECO:0000313" key="4">
    <source>
        <dbReference type="Proteomes" id="UP000182840"/>
    </source>
</evidence>
<dbReference type="RefSeq" id="WP_072602587.1">
    <property type="nucleotide sequence ID" value="NZ_CP018171.1"/>
</dbReference>
<reference evidence="4" key="1">
    <citation type="submission" date="2016-11" db="EMBL/GenBank/DDBJ databases">
        <title>Mesorhizobium oceanicum sp. nov., isolated from deep seawater in South China Sea.</title>
        <authorList>
            <person name="Fu G.-Y."/>
        </authorList>
    </citation>
    <scope>NUCLEOTIDE SEQUENCE [LARGE SCALE GENOMIC DNA]</scope>
    <source>
        <strain evidence="4">B7</strain>
    </source>
</reference>
<dbReference type="InterPro" id="IPR023393">
    <property type="entry name" value="START-like_dom_sf"/>
</dbReference>
<dbReference type="Pfam" id="PF08327">
    <property type="entry name" value="AHSA1"/>
    <property type="match status" value="1"/>
</dbReference>
<feature type="domain" description="Activator of Hsp90 ATPase homologue 1/2-like C-terminal" evidence="2">
    <location>
        <begin position="20"/>
        <end position="144"/>
    </location>
</feature>
<dbReference type="AlphaFoldDB" id="A0A1L3SPG4"/>
<dbReference type="SUPFAM" id="SSF55961">
    <property type="entry name" value="Bet v1-like"/>
    <property type="match status" value="1"/>
</dbReference>
<dbReference type="STRING" id="1670800.BSQ44_07200"/>
<accession>A0A1L3SPG4</accession>
<dbReference type="KEGG" id="meso:BSQ44_07200"/>
<dbReference type="InterPro" id="IPR013538">
    <property type="entry name" value="ASHA1/2-like_C"/>
</dbReference>
<sequence>MTALADRRHNVLRLERRFAAAPDRVWRVWTDPDCVSIWFASSHGFRAQVLELDLRPGGLWRLENRKDGVIEHPWGVYHEVEAGRRLSYSYLFAGTDFHSTVSVDFSPDGDGTRVDLVQTGFPDAEAEREHGKGWPVALRIMEDALLAASGIGSVVPSLPKRPASGVVADLEEARRRWENERDGKPPGERS</sequence>
<organism evidence="3 4">
    <name type="scientific">Aquibium oceanicum</name>
    <dbReference type="NCBI Taxonomy" id="1670800"/>
    <lineage>
        <taxon>Bacteria</taxon>
        <taxon>Pseudomonadati</taxon>
        <taxon>Pseudomonadota</taxon>
        <taxon>Alphaproteobacteria</taxon>
        <taxon>Hyphomicrobiales</taxon>
        <taxon>Phyllobacteriaceae</taxon>
        <taxon>Aquibium</taxon>
    </lineage>
</organism>
<evidence type="ECO:0000256" key="1">
    <source>
        <dbReference type="ARBA" id="ARBA00006817"/>
    </source>
</evidence>
<dbReference type="EMBL" id="CP018171">
    <property type="protein sequence ID" value="APH71182.1"/>
    <property type="molecule type" value="Genomic_DNA"/>
</dbReference>
<dbReference type="Proteomes" id="UP000182840">
    <property type="component" value="Chromosome"/>
</dbReference>
<dbReference type="CDD" id="cd07814">
    <property type="entry name" value="SRPBCC_CalC_Aha1-like"/>
    <property type="match status" value="1"/>
</dbReference>
<comment type="similarity">
    <text evidence="1">Belongs to the AHA1 family.</text>
</comment>
<protein>
    <recommendedName>
        <fullName evidence="2">Activator of Hsp90 ATPase homologue 1/2-like C-terminal domain-containing protein</fullName>
    </recommendedName>
</protein>
<dbReference type="OrthoDB" id="6928805at2"/>
<evidence type="ECO:0000313" key="3">
    <source>
        <dbReference type="EMBL" id="APH71182.1"/>
    </source>
</evidence>
<name>A0A1L3SPG4_9HYPH</name>
<dbReference type="Gene3D" id="3.30.530.20">
    <property type="match status" value="1"/>
</dbReference>
<proteinExistence type="inferred from homology"/>